<keyword evidence="5" id="KW-0804">Transcription</keyword>
<dbReference type="GO" id="GO:0006355">
    <property type="term" value="P:regulation of DNA-templated transcription"/>
    <property type="evidence" value="ECO:0007669"/>
    <property type="project" value="TreeGrafter"/>
</dbReference>
<keyword evidence="1 6" id="KW-0597">Phosphoprotein</keyword>
<evidence type="ECO:0000256" key="3">
    <source>
        <dbReference type="ARBA" id="ARBA00023015"/>
    </source>
</evidence>
<dbReference type="CDD" id="cd17574">
    <property type="entry name" value="REC_OmpR"/>
    <property type="match status" value="1"/>
</dbReference>
<dbReference type="InterPro" id="IPR039420">
    <property type="entry name" value="WalR-like"/>
</dbReference>
<dbReference type="AlphaFoldDB" id="A0A6B3NH21"/>
<dbReference type="GO" id="GO:0000156">
    <property type="term" value="F:phosphorelay response regulator activity"/>
    <property type="evidence" value="ECO:0007669"/>
    <property type="project" value="TreeGrafter"/>
</dbReference>
<dbReference type="SUPFAM" id="SSF52172">
    <property type="entry name" value="CheY-like"/>
    <property type="match status" value="1"/>
</dbReference>
<evidence type="ECO:0000256" key="6">
    <source>
        <dbReference type="PROSITE-ProRule" id="PRU00169"/>
    </source>
</evidence>
<dbReference type="GO" id="GO:0032993">
    <property type="term" value="C:protein-DNA complex"/>
    <property type="evidence" value="ECO:0007669"/>
    <property type="project" value="TreeGrafter"/>
</dbReference>
<evidence type="ECO:0000256" key="5">
    <source>
        <dbReference type="ARBA" id="ARBA00023163"/>
    </source>
</evidence>
<keyword evidence="3" id="KW-0805">Transcription regulation</keyword>
<evidence type="ECO:0000256" key="2">
    <source>
        <dbReference type="ARBA" id="ARBA00023012"/>
    </source>
</evidence>
<gene>
    <name evidence="8" type="ORF">F6J89_21975</name>
</gene>
<dbReference type="GO" id="GO:0005829">
    <property type="term" value="C:cytosol"/>
    <property type="evidence" value="ECO:0007669"/>
    <property type="project" value="TreeGrafter"/>
</dbReference>
<dbReference type="Pfam" id="PF00072">
    <property type="entry name" value="Response_reg"/>
    <property type="match status" value="1"/>
</dbReference>
<reference evidence="8" key="1">
    <citation type="submission" date="2019-11" db="EMBL/GenBank/DDBJ databases">
        <title>Genomic insights into an expanded diversity of filamentous marine cyanobacteria reveals the extraordinary biosynthetic potential of Moorea and Okeania.</title>
        <authorList>
            <person name="Ferreira Leao T."/>
            <person name="Wang M."/>
            <person name="Moss N."/>
            <person name="Da Silva R."/>
            <person name="Sanders J."/>
            <person name="Nurk S."/>
            <person name="Gurevich A."/>
            <person name="Humphrey G."/>
            <person name="Reher R."/>
            <person name="Zhu Q."/>
            <person name="Belda-Ferre P."/>
            <person name="Glukhov E."/>
            <person name="Rex R."/>
            <person name="Dorrestein P.C."/>
            <person name="Knight R."/>
            <person name="Pevzner P."/>
            <person name="Gerwick W.H."/>
            <person name="Gerwick L."/>
        </authorList>
    </citation>
    <scope>NUCLEOTIDE SEQUENCE</scope>
    <source>
        <strain evidence="8">SIO1C4</strain>
    </source>
</reference>
<name>A0A6B3NH21_9CYAN</name>
<organism evidence="8">
    <name type="scientific">Symploca sp. SIO1C4</name>
    <dbReference type="NCBI Taxonomy" id="2607765"/>
    <lineage>
        <taxon>Bacteria</taxon>
        <taxon>Bacillati</taxon>
        <taxon>Cyanobacteriota</taxon>
        <taxon>Cyanophyceae</taxon>
        <taxon>Coleofasciculales</taxon>
        <taxon>Coleofasciculaceae</taxon>
        <taxon>Symploca</taxon>
    </lineage>
</organism>
<dbReference type="InterPro" id="IPR001789">
    <property type="entry name" value="Sig_transdc_resp-reg_receiver"/>
</dbReference>
<proteinExistence type="predicted"/>
<keyword evidence="2" id="KW-0902">Two-component regulatory system</keyword>
<accession>A0A6B3NH21</accession>
<evidence type="ECO:0000256" key="4">
    <source>
        <dbReference type="ARBA" id="ARBA00023125"/>
    </source>
</evidence>
<evidence type="ECO:0000256" key="1">
    <source>
        <dbReference type="ARBA" id="ARBA00022553"/>
    </source>
</evidence>
<keyword evidence="4" id="KW-0238">DNA-binding</keyword>
<dbReference type="PANTHER" id="PTHR48111:SF1">
    <property type="entry name" value="TWO-COMPONENT RESPONSE REGULATOR ORR33"/>
    <property type="match status" value="1"/>
</dbReference>
<feature type="domain" description="Response regulatory" evidence="7">
    <location>
        <begin position="3"/>
        <end position="117"/>
    </location>
</feature>
<sequence length="134" mass="14839">MKRILVIEDDAVTQKLLQELLESEGYEVIIASDGSLGANFATHFKPDLILCDISMPGFDGWQVLWFVKKFKVAAPLIFVSGKAAPDDIKKGIEMGASAYITKPYSRTELLTEIENLLLSNTQPTLNITPSSNHR</sequence>
<feature type="modified residue" description="4-aspartylphosphate" evidence="6">
    <location>
        <position position="52"/>
    </location>
</feature>
<protein>
    <submittedName>
        <fullName evidence="8">Response regulator</fullName>
    </submittedName>
</protein>
<evidence type="ECO:0000313" key="8">
    <source>
        <dbReference type="EMBL" id="NER30215.1"/>
    </source>
</evidence>
<dbReference type="GO" id="GO:0000976">
    <property type="term" value="F:transcription cis-regulatory region binding"/>
    <property type="evidence" value="ECO:0007669"/>
    <property type="project" value="TreeGrafter"/>
</dbReference>
<dbReference type="EMBL" id="JAAHFQ010000507">
    <property type="protein sequence ID" value="NER30215.1"/>
    <property type="molecule type" value="Genomic_DNA"/>
</dbReference>
<comment type="caution">
    <text evidence="8">The sequence shown here is derived from an EMBL/GenBank/DDBJ whole genome shotgun (WGS) entry which is preliminary data.</text>
</comment>
<dbReference type="SMART" id="SM00448">
    <property type="entry name" value="REC"/>
    <property type="match status" value="1"/>
</dbReference>
<dbReference type="Gene3D" id="3.40.50.2300">
    <property type="match status" value="1"/>
</dbReference>
<dbReference type="InterPro" id="IPR011006">
    <property type="entry name" value="CheY-like_superfamily"/>
</dbReference>
<dbReference type="PROSITE" id="PS50110">
    <property type="entry name" value="RESPONSE_REGULATORY"/>
    <property type="match status" value="1"/>
</dbReference>
<dbReference type="PANTHER" id="PTHR48111">
    <property type="entry name" value="REGULATOR OF RPOS"/>
    <property type="match status" value="1"/>
</dbReference>
<evidence type="ECO:0000259" key="7">
    <source>
        <dbReference type="PROSITE" id="PS50110"/>
    </source>
</evidence>